<dbReference type="PANTHER" id="PTHR35936:SF25">
    <property type="entry name" value="ABC TRANSPORTER SUBSTRATE-BINDING PROTEIN"/>
    <property type="match status" value="1"/>
</dbReference>
<evidence type="ECO:0000256" key="1">
    <source>
        <dbReference type="ARBA" id="ARBA00022729"/>
    </source>
</evidence>
<keyword evidence="6" id="KW-1185">Reference proteome</keyword>
<dbReference type="Pfam" id="PF00497">
    <property type="entry name" value="SBP_bac_3"/>
    <property type="match status" value="1"/>
</dbReference>
<gene>
    <name evidence="5" type="ORF">HH304_02960</name>
</gene>
<dbReference type="SUPFAM" id="SSF53850">
    <property type="entry name" value="Periplasmic binding protein-like II"/>
    <property type="match status" value="1"/>
</dbReference>
<organism evidence="5 6">
    <name type="scientific">Marinigracilibium pacificum</name>
    <dbReference type="NCBI Taxonomy" id="2729599"/>
    <lineage>
        <taxon>Bacteria</taxon>
        <taxon>Pseudomonadati</taxon>
        <taxon>Bacteroidota</taxon>
        <taxon>Cytophagia</taxon>
        <taxon>Cytophagales</taxon>
        <taxon>Flammeovirgaceae</taxon>
        <taxon>Marinigracilibium</taxon>
    </lineage>
</organism>
<dbReference type="PANTHER" id="PTHR35936">
    <property type="entry name" value="MEMBRANE-BOUND LYTIC MUREIN TRANSGLYCOSYLASE F"/>
    <property type="match status" value="1"/>
</dbReference>
<dbReference type="AlphaFoldDB" id="A0A848ISB6"/>
<dbReference type="SMART" id="SM00062">
    <property type="entry name" value="PBPb"/>
    <property type="match status" value="1"/>
</dbReference>
<reference evidence="5 6" key="1">
    <citation type="submission" date="2020-04" db="EMBL/GenBank/DDBJ databases">
        <title>Flammeovirgaceae bacterium KN852 isolated from deep sea.</title>
        <authorList>
            <person name="Zhang D.-C."/>
        </authorList>
    </citation>
    <scope>NUCLEOTIDE SEQUENCE [LARGE SCALE GENOMIC DNA]</scope>
    <source>
        <strain evidence="5 6">KN852</strain>
    </source>
</reference>
<dbReference type="InterPro" id="IPR001638">
    <property type="entry name" value="Solute-binding_3/MltF_N"/>
</dbReference>
<evidence type="ECO:0000256" key="3">
    <source>
        <dbReference type="SAM" id="SignalP"/>
    </source>
</evidence>
<evidence type="ECO:0000256" key="2">
    <source>
        <dbReference type="SAM" id="MobiDB-lite"/>
    </source>
</evidence>
<keyword evidence="1 3" id="KW-0732">Signal</keyword>
<sequence>MLKYIIILLFIASISLNAQIQSLNLASDVYPPFTNTINNTSVALDLVNTALKRAEINSNTSILPWDRVITGIEAGVFDGSAALWKTAERDEYLVYSEPYLENQLILVGLTGTDVNKGSLDELTGMSVGVVRGYGYGNELFTRDNIHLVYSGSDQENLNKLINGEIDVMLVDKLLIEYMLQIHLNEVRDKLAISREPLIVKPLYLALNENLPYSHEIIESFNKEIKSMIADGTYNRILNLNWISADVDGDGMAELVLNGDKAGTSEPMNAYSIFSSSHTADNREYIIENNHYQDWNSIPKKYKQKSRVQSSTDPENPGLIIKLEDQN</sequence>
<dbReference type="EMBL" id="JABBNU010000002">
    <property type="protein sequence ID" value="NMM47343.1"/>
    <property type="molecule type" value="Genomic_DNA"/>
</dbReference>
<feature type="chain" id="PRO_5032384166" evidence="3">
    <location>
        <begin position="21"/>
        <end position="326"/>
    </location>
</feature>
<dbReference type="Proteomes" id="UP000559010">
    <property type="component" value="Unassembled WGS sequence"/>
</dbReference>
<feature type="domain" description="Solute-binding protein family 3/N-terminal" evidence="4">
    <location>
        <begin position="22"/>
        <end position="245"/>
    </location>
</feature>
<feature type="signal peptide" evidence="3">
    <location>
        <begin position="1"/>
        <end position="20"/>
    </location>
</feature>
<accession>A0A848ISB6</accession>
<proteinExistence type="predicted"/>
<feature type="region of interest" description="Disordered" evidence="2">
    <location>
        <begin position="302"/>
        <end position="326"/>
    </location>
</feature>
<evidence type="ECO:0000313" key="5">
    <source>
        <dbReference type="EMBL" id="NMM47343.1"/>
    </source>
</evidence>
<dbReference type="RefSeq" id="WP_169677971.1">
    <property type="nucleotide sequence ID" value="NZ_JABBNU010000002.1"/>
</dbReference>
<comment type="caution">
    <text evidence="5">The sequence shown here is derived from an EMBL/GenBank/DDBJ whole genome shotgun (WGS) entry which is preliminary data.</text>
</comment>
<evidence type="ECO:0000259" key="4">
    <source>
        <dbReference type="SMART" id="SM00062"/>
    </source>
</evidence>
<name>A0A848ISB6_9BACT</name>
<evidence type="ECO:0000313" key="6">
    <source>
        <dbReference type="Proteomes" id="UP000559010"/>
    </source>
</evidence>
<dbReference type="Gene3D" id="3.40.190.10">
    <property type="entry name" value="Periplasmic binding protein-like II"/>
    <property type="match status" value="2"/>
</dbReference>
<protein>
    <submittedName>
        <fullName evidence="5">Amino acid ABC transporter substrate-binding protein</fullName>
    </submittedName>
</protein>